<proteinExistence type="predicted"/>
<dbReference type="Pfam" id="PF14430">
    <property type="entry name" value="Imm1"/>
    <property type="match status" value="1"/>
</dbReference>
<name>A0ABP5WTL6_9ACTN</name>
<protein>
    <recommendedName>
        <fullName evidence="3">Immunity protein Imm1</fullName>
    </recommendedName>
</protein>
<dbReference type="RefSeq" id="WP_344593210.1">
    <property type="nucleotide sequence ID" value="NZ_BAAARW010000020.1"/>
</dbReference>
<accession>A0ABP5WTL6</accession>
<gene>
    <name evidence="1" type="ORF">GCM10010191_58600</name>
</gene>
<comment type="caution">
    <text evidence="1">The sequence shown here is derived from an EMBL/GenBank/DDBJ whole genome shotgun (WGS) entry which is preliminary data.</text>
</comment>
<dbReference type="Proteomes" id="UP001501231">
    <property type="component" value="Unassembled WGS sequence"/>
</dbReference>
<reference evidence="2" key="1">
    <citation type="journal article" date="2019" name="Int. J. Syst. Evol. Microbiol.">
        <title>The Global Catalogue of Microorganisms (GCM) 10K type strain sequencing project: providing services to taxonomists for standard genome sequencing and annotation.</title>
        <authorList>
            <consortium name="The Broad Institute Genomics Platform"/>
            <consortium name="The Broad Institute Genome Sequencing Center for Infectious Disease"/>
            <person name="Wu L."/>
            <person name="Ma J."/>
        </authorList>
    </citation>
    <scope>NUCLEOTIDE SEQUENCE [LARGE SCALE GENOMIC DNA]</scope>
    <source>
        <strain evidence="2">JCM 3325</strain>
    </source>
</reference>
<evidence type="ECO:0000313" key="1">
    <source>
        <dbReference type="EMBL" id="GAA2436084.1"/>
    </source>
</evidence>
<dbReference type="EMBL" id="BAAARW010000020">
    <property type="protein sequence ID" value="GAA2436084.1"/>
    <property type="molecule type" value="Genomic_DNA"/>
</dbReference>
<evidence type="ECO:0000313" key="2">
    <source>
        <dbReference type="Proteomes" id="UP001501231"/>
    </source>
</evidence>
<keyword evidence="2" id="KW-1185">Reference proteome</keyword>
<evidence type="ECO:0008006" key="3">
    <source>
        <dbReference type="Google" id="ProtNLM"/>
    </source>
</evidence>
<organism evidence="1 2">
    <name type="scientific">Actinomadura vinacea</name>
    <dbReference type="NCBI Taxonomy" id="115336"/>
    <lineage>
        <taxon>Bacteria</taxon>
        <taxon>Bacillati</taxon>
        <taxon>Actinomycetota</taxon>
        <taxon>Actinomycetes</taxon>
        <taxon>Streptosporangiales</taxon>
        <taxon>Thermomonosporaceae</taxon>
        <taxon>Actinomadura</taxon>
    </lineage>
</organism>
<dbReference type="InterPro" id="IPR025680">
    <property type="entry name" value="DddI"/>
</dbReference>
<sequence>MNLTVYLGMQTFHPVTWPQAKRIITDLVEQPTHLRSAESSEDSVPASVLKVFAELPKPDWPHGGQTAEFTLSAPSHEPIAFLPRFDSYLHVAVNPETGYGALKWMVTEDSTVFIDSHIADQVWLSDSPRPPITDPNVFADPGYPRYHHPRSTLPINRIRAAVEEFCRAATGHRPTCIDWTPGKLDGERLDTPRPRDESVDRCLDPWCEQDCGPSHHC</sequence>